<proteinExistence type="predicted"/>
<dbReference type="Proteomes" id="UP000509510">
    <property type="component" value="Chromosome I"/>
</dbReference>
<feature type="domain" description="NADPH-dependent FMN reductase-like" evidence="1">
    <location>
        <begin position="7"/>
        <end position="165"/>
    </location>
</feature>
<organism evidence="2 3">
    <name type="scientific">Talaromyces rugulosus</name>
    <name type="common">Penicillium rugulosum</name>
    <dbReference type="NCBI Taxonomy" id="121627"/>
    <lineage>
        <taxon>Eukaryota</taxon>
        <taxon>Fungi</taxon>
        <taxon>Dikarya</taxon>
        <taxon>Ascomycota</taxon>
        <taxon>Pezizomycotina</taxon>
        <taxon>Eurotiomycetes</taxon>
        <taxon>Eurotiomycetidae</taxon>
        <taxon>Eurotiales</taxon>
        <taxon>Trichocomaceae</taxon>
        <taxon>Talaromyces</taxon>
        <taxon>Talaromyces sect. Islandici</taxon>
    </lineage>
</organism>
<dbReference type="GeneID" id="55989702"/>
<dbReference type="InterPro" id="IPR029039">
    <property type="entry name" value="Flavoprotein-like_sf"/>
</dbReference>
<evidence type="ECO:0000313" key="3">
    <source>
        <dbReference type="Proteomes" id="UP000509510"/>
    </source>
</evidence>
<dbReference type="InterPro" id="IPR050712">
    <property type="entry name" value="NAD(P)H-dep_reductase"/>
</dbReference>
<dbReference type="GO" id="GO:0005829">
    <property type="term" value="C:cytosol"/>
    <property type="evidence" value="ECO:0007669"/>
    <property type="project" value="TreeGrafter"/>
</dbReference>
<reference evidence="3" key="1">
    <citation type="submission" date="2020-06" db="EMBL/GenBank/DDBJ databases">
        <title>A chromosome-scale genome assembly of Talaromyces rugulosus W13939.</title>
        <authorList>
            <person name="Wang B."/>
            <person name="Guo L."/>
            <person name="Ye K."/>
            <person name="Wang L."/>
        </authorList>
    </citation>
    <scope>NUCLEOTIDE SEQUENCE [LARGE SCALE GENOMIC DNA]</scope>
    <source>
        <strain evidence="3">W13939</strain>
    </source>
</reference>
<dbReference type="Gene3D" id="3.40.50.360">
    <property type="match status" value="1"/>
</dbReference>
<dbReference type="PANTHER" id="PTHR30543">
    <property type="entry name" value="CHROMATE REDUCTASE"/>
    <property type="match status" value="1"/>
</dbReference>
<dbReference type="GO" id="GO:0010181">
    <property type="term" value="F:FMN binding"/>
    <property type="evidence" value="ECO:0007669"/>
    <property type="project" value="TreeGrafter"/>
</dbReference>
<dbReference type="GO" id="GO:0016491">
    <property type="term" value="F:oxidoreductase activity"/>
    <property type="evidence" value="ECO:0007669"/>
    <property type="project" value="InterPro"/>
</dbReference>
<dbReference type="EMBL" id="CP055898">
    <property type="protein sequence ID" value="QKX55101.1"/>
    <property type="molecule type" value="Genomic_DNA"/>
</dbReference>
<gene>
    <name evidence="2" type="ORF">TRUGW13939_02193</name>
</gene>
<dbReference type="PANTHER" id="PTHR30543:SF21">
    <property type="entry name" value="NAD(P)H-DEPENDENT FMN REDUCTASE LOT6"/>
    <property type="match status" value="1"/>
</dbReference>
<accession>A0A7H8QNM2</accession>
<dbReference type="RefSeq" id="XP_035341280.1">
    <property type="nucleotide sequence ID" value="XM_035485387.1"/>
</dbReference>
<dbReference type="SUPFAM" id="SSF52218">
    <property type="entry name" value="Flavoproteins"/>
    <property type="match status" value="1"/>
</dbReference>
<evidence type="ECO:0000313" key="2">
    <source>
        <dbReference type="EMBL" id="QKX55101.1"/>
    </source>
</evidence>
<dbReference type="InterPro" id="IPR005025">
    <property type="entry name" value="FMN_Rdtase-like_dom"/>
</dbReference>
<name>A0A7H8QNM2_TALRU</name>
<protein>
    <recommendedName>
        <fullName evidence="1">NADPH-dependent FMN reductase-like domain-containing protein</fullName>
    </recommendedName>
</protein>
<dbReference type="KEGG" id="trg:TRUGW13939_02193"/>
<dbReference type="OrthoDB" id="68575at2759"/>
<evidence type="ECO:0000259" key="1">
    <source>
        <dbReference type="Pfam" id="PF03358"/>
    </source>
</evidence>
<dbReference type="AlphaFoldDB" id="A0A7H8QNM2"/>
<sequence>MASKTYKIGLILCSTRTPRSAPHLASFVHSLLPPSPSTPTPTSPYTVETIDLLDWPLPLHTTEPTVPTRLPAASLPSAYTNATTRAWSAHIASFDAFIFLCPQYNWGYPAAIKNAIDYLFHEWTGKPALVVSYGGRGGGLGRDQLVQVLKGLRMRVVEDPPVGFAFQEGKDWGMQAKAEGGEDLGELLDDKGFWAEQRVALVQAFNELLALLQNVG</sequence>
<keyword evidence="3" id="KW-1185">Reference proteome</keyword>
<dbReference type="Pfam" id="PF03358">
    <property type="entry name" value="FMN_red"/>
    <property type="match status" value="1"/>
</dbReference>